<evidence type="ECO:0000313" key="3">
    <source>
        <dbReference type="Proteomes" id="UP000324222"/>
    </source>
</evidence>
<name>A0A5B7HPI8_PORTR</name>
<accession>A0A5B7HPI8</accession>
<comment type="caution">
    <text evidence="2">The sequence shown here is derived from an EMBL/GenBank/DDBJ whole genome shotgun (WGS) entry which is preliminary data.</text>
</comment>
<evidence type="ECO:0000313" key="2">
    <source>
        <dbReference type="EMBL" id="MPC71609.1"/>
    </source>
</evidence>
<feature type="compositionally biased region" description="Polar residues" evidence="1">
    <location>
        <begin position="29"/>
        <end position="47"/>
    </location>
</feature>
<dbReference type="Proteomes" id="UP000324222">
    <property type="component" value="Unassembled WGS sequence"/>
</dbReference>
<organism evidence="2 3">
    <name type="scientific">Portunus trituberculatus</name>
    <name type="common">Swimming crab</name>
    <name type="synonym">Neptunus trituberculatus</name>
    <dbReference type="NCBI Taxonomy" id="210409"/>
    <lineage>
        <taxon>Eukaryota</taxon>
        <taxon>Metazoa</taxon>
        <taxon>Ecdysozoa</taxon>
        <taxon>Arthropoda</taxon>
        <taxon>Crustacea</taxon>
        <taxon>Multicrustacea</taxon>
        <taxon>Malacostraca</taxon>
        <taxon>Eumalacostraca</taxon>
        <taxon>Eucarida</taxon>
        <taxon>Decapoda</taxon>
        <taxon>Pleocyemata</taxon>
        <taxon>Brachyura</taxon>
        <taxon>Eubrachyura</taxon>
        <taxon>Portunoidea</taxon>
        <taxon>Portunidae</taxon>
        <taxon>Portuninae</taxon>
        <taxon>Portunus</taxon>
    </lineage>
</organism>
<gene>
    <name evidence="2" type="ORF">E2C01_065893</name>
</gene>
<feature type="region of interest" description="Disordered" evidence="1">
    <location>
        <begin position="28"/>
        <end position="70"/>
    </location>
</feature>
<dbReference type="AlphaFoldDB" id="A0A5B7HPI8"/>
<protein>
    <submittedName>
        <fullName evidence="2">Uncharacterized protein</fullName>
    </submittedName>
</protein>
<sequence length="70" mass="7963">MTVNRVPFLDTRKQDKYEISGDREYRYPSWSTQDTQVDPGYPSQTAIRQPAVVQGSKLRRLPGGYSGPTD</sequence>
<dbReference type="EMBL" id="VSRR010033195">
    <property type="protein sequence ID" value="MPC71609.1"/>
    <property type="molecule type" value="Genomic_DNA"/>
</dbReference>
<evidence type="ECO:0000256" key="1">
    <source>
        <dbReference type="SAM" id="MobiDB-lite"/>
    </source>
</evidence>
<keyword evidence="3" id="KW-1185">Reference proteome</keyword>
<reference evidence="2 3" key="1">
    <citation type="submission" date="2019-05" db="EMBL/GenBank/DDBJ databases">
        <title>Another draft genome of Portunus trituberculatus and its Hox gene families provides insights of decapod evolution.</title>
        <authorList>
            <person name="Jeong J.-H."/>
            <person name="Song I."/>
            <person name="Kim S."/>
            <person name="Choi T."/>
            <person name="Kim D."/>
            <person name="Ryu S."/>
            <person name="Kim W."/>
        </authorList>
    </citation>
    <scope>NUCLEOTIDE SEQUENCE [LARGE SCALE GENOMIC DNA]</scope>
    <source>
        <tissue evidence="2">Muscle</tissue>
    </source>
</reference>
<proteinExistence type="predicted"/>